<dbReference type="InterPro" id="IPR026854">
    <property type="entry name" value="VPS13_N"/>
</dbReference>
<dbReference type="PANTHER" id="PTHR16166">
    <property type="entry name" value="VACUOLAR PROTEIN SORTING-ASSOCIATED PROTEIN VPS13"/>
    <property type="match status" value="1"/>
</dbReference>
<dbReference type="Pfam" id="PF12624">
    <property type="entry name" value="VPS13_N"/>
    <property type="match status" value="1"/>
</dbReference>
<keyword evidence="2" id="KW-0813">Transport</keyword>
<dbReference type="GO" id="GO:0045053">
    <property type="term" value="P:protein retention in Golgi apparatus"/>
    <property type="evidence" value="ECO:0007669"/>
    <property type="project" value="TreeGrafter"/>
</dbReference>
<evidence type="ECO:0000256" key="3">
    <source>
        <dbReference type="SAM" id="MobiDB-lite"/>
    </source>
</evidence>
<dbReference type="EMBL" id="BGZK01000369">
    <property type="protein sequence ID" value="GBP39684.1"/>
    <property type="molecule type" value="Genomic_DNA"/>
</dbReference>
<evidence type="ECO:0000313" key="5">
    <source>
        <dbReference type="EMBL" id="GBP39684.1"/>
    </source>
</evidence>
<protein>
    <submittedName>
        <fullName evidence="5">Vacuolar protein sorting-associated protein 13C</fullName>
    </submittedName>
</protein>
<reference evidence="5 6" key="1">
    <citation type="journal article" date="2019" name="Commun. Biol.">
        <title>The bagworm genome reveals a unique fibroin gene that provides high tensile strength.</title>
        <authorList>
            <person name="Kono N."/>
            <person name="Nakamura H."/>
            <person name="Ohtoshi R."/>
            <person name="Tomita M."/>
            <person name="Numata K."/>
            <person name="Arakawa K."/>
        </authorList>
    </citation>
    <scope>NUCLEOTIDE SEQUENCE [LARGE SCALE GENOMIC DNA]</scope>
</reference>
<name>A0A4C1VP88_EUMVA</name>
<organism evidence="5 6">
    <name type="scientific">Eumeta variegata</name>
    <name type="common">Bagworm moth</name>
    <name type="synonym">Eumeta japonica</name>
    <dbReference type="NCBI Taxonomy" id="151549"/>
    <lineage>
        <taxon>Eukaryota</taxon>
        <taxon>Metazoa</taxon>
        <taxon>Ecdysozoa</taxon>
        <taxon>Arthropoda</taxon>
        <taxon>Hexapoda</taxon>
        <taxon>Insecta</taxon>
        <taxon>Pterygota</taxon>
        <taxon>Neoptera</taxon>
        <taxon>Endopterygota</taxon>
        <taxon>Lepidoptera</taxon>
        <taxon>Glossata</taxon>
        <taxon>Ditrysia</taxon>
        <taxon>Tineoidea</taxon>
        <taxon>Psychidae</taxon>
        <taxon>Oiketicinae</taxon>
        <taxon>Eumeta</taxon>
    </lineage>
</organism>
<comment type="similarity">
    <text evidence="1">Belongs to the VPS13 family.</text>
</comment>
<feature type="region of interest" description="Disordered" evidence="3">
    <location>
        <begin position="873"/>
        <end position="899"/>
    </location>
</feature>
<dbReference type="InterPro" id="IPR026847">
    <property type="entry name" value="VPS13"/>
</dbReference>
<dbReference type="Proteomes" id="UP000299102">
    <property type="component" value="Unassembled WGS sequence"/>
</dbReference>
<evidence type="ECO:0000313" key="6">
    <source>
        <dbReference type="Proteomes" id="UP000299102"/>
    </source>
</evidence>
<proteinExistence type="inferred from homology"/>
<feature type="domain" description="Chorein N-terminal" evidence="4">
    <location>
        <begin position="1"/>
        <end position="813"/>
    </location>
</feature>
<dbReference type="PANTHER" id="PTHR16166:SF93">
    <property type="entry name" value="INTERMEMBRANE LIPID TRANSFER PROTEIN VPS13"/>
    <property type="match status" value="1"/>
</dbReference>
<keyword evidence="6" id="KW-1185">Reference proteome</keyword>
<evidence type="ECO:0000256" key="2">
    <source>
        <dbReference type="ARBA" id="ARBA00022448"/>
    </source>
</evidence>
<sequence>MFEGVVAGVLNRLLGKYIQDLDTENLNVGIFSGNVNLTDLKLKPEALYELDLPVDVKIGTIGRINLQIPWSGLSSQPVVASVEDVLLLVGPAISNTYFDPEREKRLMRAAKRKILQDLEAESEILTGPRNFFEQLFTAVINNVQIFIRNIHIRYEDSISSRDGPLACGLCLQSLSIETTNSKWKPAVRTTNTAPVYEAVRVESLSLYWNPAATVLDDAETANITPIQYYNWKHYMITGLDKFSMHHEDFEFLLKPVSCKVKVIISRAGDVRAPRLLVDAVLMDSALQMSRRQYLSIANLMHSFQRIKLNRKYRHMHPEASVISNAKKWWRYAFNVVVEQRVRPYTWQAIKTHRENYHKYKQTYKSTLRSLNDTELKLDLQQCEDSLPIISVVIAREHAKIELSNDEPERIVVVESEIDWWKAPSSDESIRARLCVGGPRTKTLWSHLSSPEKKKLYELIGYAEGAPHRDKPKQYIAKCTRGRPSATWLTMIDKGLKEAHLDKDIALNCAEWKKRTKKADPKNKEVLVVTLTQFLASIETRPSAKAYKFSARAESVTVEGLNAENDLVPLLMAERSKTPSNTTVYFLSLDYEKNPLNSEADYGLNCTVEPSEIIYNEHSCTEIINFFQMHSMSDDELLVEIVDGLERANRLSKSVLVYAISRKKIFNLNVDLKGPCIILPEFGCIQKSGKVLVLDVGRVLVKSDLQPANLALEDATCMELEEKLYDRIHAEFLCQILFCDSGEPWRDGKKHADSPLHLIPKIKTQIVFSNSIKKDYKLLPRYKLNISISSIKLNVSDRIISSLMEFLESVPPPRPNAVPVSYLDSADYPEEMAAPGALRLDAVQPDPSYRQLVELTHVIVAAHLCRRQCESAHDTARAPTAPRTTAAGAAATAGAAAEPGDDDAELFARSVDLPGFDDNVSPSNTIHVLLRFVIGELVINLSRSLDQTERPYIMVSVGKACLDVALMAFGPAVQLSVRSLLLADKQQHSDTGQYLEMIASDPQTEILNLIYRKVRADCPEFVSHFHSVEQALVADVGGVALVLHADATRTLTKYLQYIADKIQKRHVVNVQEFVIPKSRSLWRHLVSSYDDPPVPPGATKFSYSIRMSAVSLRLCQSWGEGALLEARLAGLESDCVFRANDRMIMRLFLNALHVDDLSEMTLYPKLVWLEEDKVLEIKYVRHAPRLYAQQVAAGAAHLKADGSLRLCIGKLHVVLLYKILADLQVSAKAVVLWTRRRPLATSGRALSSEVERHERTDRNRRYGWSAAVFGASGIGVDERRTSGSRMADEAAGGASDAQPHAPGVGRGHTRAGTAAPTEAILTQSSLI</sequence>
<accession>A0A4C1VP88</accession>
<comment type="caution">
    <text evidence="5">The sequence shown here is derived from an EMBL/GenBank/DDBJ whole genome shotgun (WGS) entry which is preliminary data.</text>
</comment>
<feature type="region of interest" description="Disordered" evidence="3">
    <location>
        <begin position="1279"/>
        <end position="1326"/>
    </location>
</feature>
<dbReference type="GO" id="GO:0006623">
    <property type="term" value="P:protein targeting to vacuole"/>
    <property type="evidence" value="ECO:0007669"/>
    <property type="project" value="TreeGrafter"/>
</dbReference>
<feature type="compositionally biased region" description="Low complexity" evidence="3">
    <location>
        <begin position="876"/>
        <end position="897"/>
    </location>
</feature>
<gene>
    <name evidence="5" type="primary">Vps13c</name>
    <name evidence="5" type="ORF">EVAR_25508_1</name>
</gene>
<evidence type="ECO:0000256" key="1">
    <source>
        <dbReference type="ARBA" id="ARBA00006545"/>
    </source>
</evidence>
<dbReference type="OrthoDB" id="428159at2759"/>
<dbReference type="STRING" id="151549.A0A4C1VP88"/>
<evidence type="ECO:0000259" key="4">
    <source>
        <dbReference type="Pfam" id="PF12624"/>
    </source>
</evidence>